<dbReference type="Proteomes" id="UP001556631">
    <property type="component" value="Unassembled WGS sequence"/>
</dbReference>
<proteinExistence type="predicted"/>
<sequence>MTALAPEMSAVDRFADPLYSLAEASRFLGLSESTFRSWARGYDVRVKGRRVVGNPVVTSLGTPGQRAASIPFVGLAEGYALAAIRRAGVPLQRIRPALEQLNKEMGIGHALASQRLYTDGAEVLYDYAQRSDGEQAEAVRDLVVVRQNQRVFAEVVESYLKRITFGADGYAVAIPLPGFEQAELIADVRRGFGQPTFAHGGARLEDVLGLFDAGEAIATVAMEFGLTVLEVEDAIRNRDKKS</sequence>
<evidence type="ECO:0000259" key="1">
    <source>
        <dbReference type="Pfam" id="PF21321"/>
    </source>
</evidence>
<dbReference type="PIRSF" id="PIRSF037738">
    <property type="entry name" value="UCP037738"/>
    <property type="match status" value="1"/>
</dbReference>
<dbReference type="RefSeq" id="WP_367995047.1">
    <property type="nucleotide sequence ID" value="NZ_JBFPJR010000032.1"/>
</dbReference>
<evidence type="ECO:0000313" key="3">
    <source>
        <dbReference type="Proteomes" id="UP001556631"/>
    </source>
</evidence>
<feature type="domain" description="Putative antitoxin VapB45-like DNA-binding HTH" evidence="1">
    <location>
        <begin position="17"/>
        <end position="98"/>
    </location>
</feature>
<dbReference type="InterPro" id="IPR048708">
    <property type="entry name" value="VapB45-like_HTH"/>
</dbReference>
<reference evidence="2 3" key="1">
    <citation type="submission" date="2024-07" db="EMBL/GenBank/DDBJ databases">
        <authorList>
            <person name="Lee S."/>
            <person name="Kang M."/>
        </authorList>
    </citation>
    <scope>NUCLEOTIDE SEQUENCE [LARGE SCALE GENOMIC DNA]</scope>
    <source>
        <strain evidence="2 3">DS6</strain>
    </source>
</reference>
<name>A0ABV3T1I9_9ACTN</name>
<protein>
    <recommendedName>
        <fullName evidence="1">Putative antitoxin VapB45-like DNA-binding HTH domain-containing protein</fullName>
    </recommendedName>
</protein>
<organism evidence="2 3">
    <name type="scientific">Nocardioides eburneus</name>
    <dbReference type="NCBI Taxonomy" id="3231482"/>
    <lineage>
        <taxon>Bacteria</taxon>
        <taxon>Bacillati</taxon>
        <taxon>Actinomycetota</taxon>
        <taxon>Actinomycetes</taxon>
        <taxon>Propionibacteriales</taxon>
        <taxon>Nocardioidaceae</taxon>
        <taxon>Nocardioides</taxon>
    </lineage>
</organism>
<dbReference type="Pfam" id="PF21321">
    <property type="entry name" value="HTH_66"/>
    <property type="match status" value="1"/>
</dbReference>
<evidence type="ECO:0000313" key="2">
    <source>
        <dbReference type="EMBL" id="MEX0429080.1"/>
    </source>
</evidence>
<keyword evidence="3" id="KW-1185">Reference proteome</keyword>
<dbReference type="InterPro" id="IPR017277">
    <property type="entry name" value="VapB45-like"/>
</dbReference>
<dbReference type="EMBL" id="JBFPJR010000032">
    <property type="protein sequence ID" value="MEX0429080.1"/>
    <property type="molecule type" value="Genomic_DNA"/>
</dbReference>
<gene>
    <name evidence="2" type="ORF">AB3X52_15750</name>
</gene>
<comment type="caution">
    <text evidence="2">The sequence shown here is derived from an EMBL/GenBank/DDBJ whole genome shotgun (WGS) entry which is preliminary data.</text>
</comment>
<accession>A0ABV3T1I9</accession>